<protein>
    <submittedName>
        <fullName evidence="1">Uncharacterized protein</fullName>
    </submittedName>
</protein>
<proteinExistence type="predicted"/>
<accession>A0A7J4IVF2</accession>
<dbReference type="Proteomes" id="UP000565078">
    <property type="component" value="Unassembled WGS sequence"/>
</dbReference>
<evidence type="ECO:0000313" key="2">
    <source>
        <dbReference type="Proteomes" id="UP000565078"/>
    </source>
</evidence>
<reference evidence="2" key="1">
    <citation type="journal article" date="2020" name="bioRxiv">
        <title>A rank-normalized archaeal taxonomy based on genome phylogeny resolves widespread incomplete and uneven classifications.</title>
        <authorList>
            <person name="Rinke C."/>
            <person name="Chuvochina M."/>
            <person name="Mussig A.J."/>
            <person name="Chaumeil P.-A."/>
            <person name="Waite D.W."/>
            <person name="Whitman W.B."/>
            <person name="Parks D.H."/>
            <person name="Hugenholtz P."/>
        </authorList>
    </citation>
    <scope>NUCLEOTIDE SEQUENCE [LARGE SCALE GENOMIC DNA]</scope>
</reference>
<evidence type="ECO:0000313" key="1">
    <source>
        <dbReference type="EMBL" id="HIH09508.1"/>
    </source>
</evidence>
<dbReference type="AlphaFoldDB" id="A0A7J4IVF2"/>
<name>A0A7J4IVF2_9ARCH</name>
<gene>
    <name evidence="1" type="ORF">HA254_02450</name>
</gene>
<dbReference type="EMBL" id="DUGC01000044">
    <property type="protein sequence ID" value="HIH09508.1"/>
    <property type="molecule type" value="Genomic_DNA"/>
</dbReference>
<organism evidence="1 2">
    <name type="scientific">Candidatus Iainarchaeum sp</name>
    <dbReference type="NCBI Taxonomy" id="3101447"/>
    <lineage>
        <taxon>Archaea</taxon>
        <taxon>Candidatus Iainarchaeota</taxon>
        <taxon>Candidatus Iainarchaeia</taxon>
        <taxon>Candidatus Iainarchaeales</taxon>
        <taxon>Candidatus Iainarchaeaceae</taxon>
        <taxon>Candidatus Iainarchaeum</taxon>
    </lineage>
</organism>
<sequence length="1110" mass="118005">MKIYLPLALALILAFFTATPLAAPVCGGGHCYFYPPAMGNEGIISASMKIEFTPKAVSIPSQSQDGRAAFAVPQGAQMRITGISTYEQNCIDGASGDALVAVRVIELKGSGVETAGNYVTTAAEVCRCDGSRNVVQGATDNFIAYKFATGGKYSFRIEYATTVNASQWKAWREVDVFVAPGKLEVRAPDSNSVGVANNRYERQEFAKKEFRYWKIKNTGGIDVNITDIIDVGCEKESIRAGGLISGCGFPNFNKKGGHVVRAGETFYLQEDINAHLPKVSPTQKKLSINVLYKDIYGMGSTDLTAGEQPVDVDGSFKIVAQAITPYRKSGTMTLGAGDYNAQVCTDSLISGLYGHPLFALTIKDSAGAEVAVARFHEVASCSDPGSLALLNNEGGLMQFSVPATGAYSWEIAGNVGTAGDGKYRSDFARIGRKFNPTTGLVEDFVLNEHLGPQNIQTLGGSGGPHTFTANVFDRTKQLGPYPVPINNSALSNAGPVIYGLTDVKINAGTGNITLGQGVLQKVSNDSFEISVSGANSTASVLAKTSYMNKTTILPPSADINIFWAGKEKYMLGFSPGPVGFCKDMQGNAIRGSNGAIALSGSAAQPKVKYDWRPLAIAQNECDASNPAYSVCDSAQFSVSLIKKLVAIETLAQSGKFDEAAQLTRFQSYLGLDGFSLDFQKDMDYYLTNTFFDDTLSYSLPVPKWKKYFSDPARVGFAVNGDPGLGRKPHEPGLYNIDLAIEFNERRPWVFFDEANSPLAKVTVNFKKVDSVAPNLLYSLPIDGPVGLEAGGMHRIGYGVGFSGQEIVIFDNGNPQSFVKTAQSAAGSEPLAKIDVRHSDTFVKTTKDSAGQLLLITPAGDSPNSYTLRFAPSRPVPAVIKAQSANVPKGKSISAGYSAMENGSAINAGNYLARLVEIAFAQPSKPASCKDPQQNAALPYAIGTDRQALIYSNDAKCILHQSAADPSKVYGFNRDLSSPAIEGADASIYLETVFYPPALANSKSAIRNACSTQGAIYLPRYSQSGPLSGYTELTGGAVYEFPAGGIKTLAEAVGGVAGNDLCIAAGTARQGESDIAQSVGLWWNEEKILRGFRQTLAAQPLGLPVNACFGG</sequence>
<comment type="caution">
    <text evidence="1">The sequence shown here is derived from an EMBL/GenBank/DDBJ whole genome shotgun (WGS) entry which is preliminary data.</text>
</comment>